<evidence type="ECO:0000313" key="1">
    <source>
        <dbReference type="EMBL" id="GGL73518.1"/>
    </source>
</evidence>
<gene>
    <name evidence="1" type="ORF">GCM10009039_34530</name>
</gene>
<dbReference type="AlphaFoldDB" id="A0A830FR76"/>
<comment type="caution">
    <text evidence="1">The sequence shown here is derived from an EMBL/GenBank/DDBJ whole genome shotgun (WGS) entry which is preliminary data.</text>
</comment>
<dbReference type="EMBL" id="BMPG01000010">
    <property type="protein sequence ID" value="GGL73518.1"/>
    <property type="molecule type" value="Genomic_DNA"/>
</dbReference>
<proteinExistence type="predicted"/>
<name>A0A830FR76_9EURY</name>
<accession>A0A830FR76</accession>
<keyword evidence="2" id="KW-1185">Reference proteome</keyword>
<sequence>MCNSPGTSRVLVKNLTSEDTQIYQNNSWGALVDGVATKPTYRLPHRSCESCAEEVHVANLDIKGNLWAMEEFAAGESKPLYYPCLVSSDASVVPAYDVYGGSRFEARWAQPGKTG</sequence>
<reference evidence="1" key="1">
    <citation type="journal article" date="2014" name="Int. J. Syst. Evol. Microbiol.">
        <title>Complete genome sequence of Corynebacterium casei LMG S-19264T (=DSM 44701T), isolated from a smear-ripened cheese.</title>
        <authorList>
            <consortium name="US DOE Joint Genome Institute (JGI-PGF)"/>
            <person name="Walter F."/>
            <person name="Albersmeier A."/>
            <person name="Kalinowski J."/>
            <person name="Ruckert C."/>
        </authorList>
    </citation>
    <scope>NUCLEOTIDE SEQUENCE</scope>
    <source>
        <strain evidence="1">JCM 19596</strain>
    </source>
</reference>
<protein>
    <submittedName>
        <fullName evidence="1">Uncharacterized protein</fullName>
    </submittedName>
</protein>
<dbReference type="Proteomes" id="UP000607197">
    <property type="component" value="Unassembled WGS sequence"/>
</dbReference>
<reference evidence="1" key="2">
    <citation type="submission" date="2020-09" db="EMBL/GenBank/DDBJ databases">
        <authorList>
            <person name="Sun Q."/>
            <person name="Ohkuma M."/>
        </authorList>
    </citation>
    <scope>NUCLEOTIDE SEQUENCE</scope>
    <source>
        <strain evidence="1">JCM 19596</strain>
    </source>
</reference>
<evidence type="ECO:0000313" key="2">
    <source>
        <dbReference type="Proteomes" id="UP000607197"/>
    </source>
</evidence>
<organism evidence="1 2">
    <name type="scientific">Halocalculus aciditolerans</name>
    <dbReference type="NCBI Taxonomy" id="1383812"/>
    <lineage>
        <taxon>Archaea</taxon>
        <taxon>Methanobacteriati</taxon>
        <taxon>Methanobacteriota</taxon>
        <taxon>Stenosarchaea group</taxon>
        <taxon>Halobacteria</taxon>
        <taxon>Halobacteriales</taxon>
        <taxon>Halobacteriaceae</taxon>
        <taxon>Halocalculus</taxon>
    </lineage>
</organism>